<evidence type="ECO:0000256" key="3">
    <source>
        <dbReference type="ARBA" id="ARBA00022833"/>
    </source>
</evidence>
<dbReference type="Gene3D" id="3.90.980.10">
    <property type="entry name" value="DNA primase, catalytic core, N-terminal domain"/>
    <property type="match status" value="1"/>
</dbReference>
<accession>A0A8J3D6E0</accession>
<keyword evidence="3" id="KW-0862">Zinc</keyword>
<dbReference type="InterPro" id="IPR002694">
    <property type="entry name" value="Znf_CHC2"/>
</dbReference>
<dbReference type="Proteomes" id="UP000598271">
    <property type="component" value="Unassembled WGS sequence"/>
</dbReference>
<evidence type="ECO:0000256" key="2">
    <source>
        <dbReference type="ARBA" id="ARBA00022771"/>
    </source>
</evidence>
<evidence type="ECO:0000256" key="1">
    <source>
        <dbReference type="ARBA" id="ARBA00022723"/>
    </source>
</evidence>
<dbReference type="InterPro" id="IPR037068">
    <property type="entry name" value="DNA_primase_core_N_sf"/>
</dbReference>
<evidence type="ECO:0000313" key="5">
    <source>
        <dbReference type="EMBL" id="GHB58878.1"/>
    </source>
</evidence>
<sequence length="349" mass="40883">MNILEETRKVDILQVVQGLGLKIHEHRRILCPFHTEKTPSLYLYPNTNTYYCFGCGQHGDVIHFYAGFCQLEYTKAMHELAFHYVPGYERRAVPPPREFASRPEISADRLPDTKEYEYHEVHTEIYETFKEYCDSQAESEVSQQCSAYLKERGFADYTLRNFGIFVVKDYHNVNHYMRTRFAAADLRESGLYNEKDNLVFYKHPIIIPYYQKERIVFLQGRIVGTPTDRTPRYQFLGGVPIPLFNSDLLPKIKTGKIVYLTEGAFDCITLVQQGMPAVSLGSVTMFKKQWAKLFRRFEVCFWFDNDDAGQAAKKAYHEIFHQAGLSTHERDVKEGYKDVNEYFTKREKK</sequence>
<dbReference type="PANTHER" id="PTHR30313">
    <property type="entry name" value="DNA PRIMASE"/>
    <property type="match status" value="1"/>
</dbReference>
<dbReference type="CDD" id="cd01029">
    <property type="entry name" value="TOPRIM_primases"/>
    <property type="match status" value="1"/>
</dbReference>
<dbReference type="SUPFAM" id="SSF56731">
    <property type="entry name" value="DNA primase core"/>
    <property type="match status" value="1"/>
</dbReference>
<feature type="domain" description="Zinc finger CHC2-type" evidence="4">
    <location>
        <begin position="30"/>
        <end position="81"/>
    </location>
</feature>
<proteinExistence type="predicted"/>
<name>A0A8J3D6E0_9BACT</name>
<dbReference type="InterPro" id="IPR050219">
    <property type="entry name" value="DnaG_primase"/>
</dbReference>
<dbReference type="AlphaFoldDB" id="A0A8J3D6E0"/>
<reference evidence="5 6" key="1">
    <citation type="journal article" date="2014" name="Int. J. Syst. Evol. Microbiol.">
        <title>Complete genome sequence of Corynebacterium casei LMG S-19264T (=DSM 44701T), isolated from a smear-ripened cheese.</title>
        <authorList>
            <consortium name="US DOE Joint Genome Institute (JGI-PGF)"/>
            <person name="Walter F."/>
            <person name="Albersmeier A."/>
            <person name="Kalinowski J."/>
            <person name="Ruckert C."/>
        </authorList>
    </citation>
    <scope>NUCLEOTIDE SEQUENCE [LARGE SCALE GENOMIC DNA]</scope>
    <source>
        <strain evidence="5 6">KCTC 12866</strain>
    </source>
</reference>
<organism evidence="5 6">
    <name type="scientific">Persicitalea jodogahamensis</name>
    <dbReference type="NCBI Taxonomy" id="402147"/>
    <lineage>
        <taxon>Bacteria</taxon>
        <taxon>Pseudomonadati</taxon>
        <taxon>Bacteroidota</taxon>
        <taxon>Cytophagia</taxon>
        <taxon>Cytophagales</taxon>
        <taxon>Spirosomataceae</taxon>
        <taxon>Persicitalea</taxon>
    </lineage>
</organism>
<evidence type="ECO:0000259" key="4">
    <source>
        <dbReference type="SMART" id="SM00400"/>
    </source>
</evidence>
<dbReference type="Pfam" id="PF13155">
    <property type="entry name" value="Toprim_2"/>
    <property type="match status" value="1"/>
</dbReference>
<dbReference type="InterPro" id="IPR034154">
    <property type="entry name" value="TOPRIM_DnaG/twinkle"/>
</dbReference>
<dbReference type="SMART" id="SM00400">
    <property type="entry name" value="ZnF_CHCC"/>
    <property type="match status" value="1"/>
</dbReference>
<keyword evidence="1" id="KW-0479">Metal-binding</keyword>
<gene>
    <name evidence="5" type="ORF">GCM10007390_10610</name>
</gene>
<dbReference type="GO" id="GO:0008270">
    <property type="term" value="F:zinc ion binding"/>
    <property type="evidence" value="ECO:0007669"/>
    <property type="project" value="UniProtKB-KW"/>
</dbReference>
<comment type="caution">
    <text evidence="5">The sequence shown here is derived from an EMBL/GenBank/DDBJ whole genome shotgun (WGS) entry which is preliminary data.</text>
</comment>
<dbReference type="EMBL" id="BMXF01000001">
    <property type="protein sequence ID" value="GHB58878.1"/>
    <property type="molecule type" value="Genomic_DNA"/>
</dbReference>
<keyword evidence="2" id="KW-0863">Zinc-finger</keyword>
<dbReference type="Pfam" id="PF01807">
    <property type="entry name" value="Zn_ribbon_DnaG"/>
    <property type="match status" value="1"/>
</dbReference>
<keyword evidence="6" id="KW-1185">Reference proteome</keyword>
<dbReference type="GO" id="GO:0005737">
    <property type="term" value="C:cytoplasm"/>
    <property type="evidence" value="ECO:0007669"/>
    <property type="project" value="TreeGrafter"/>
</dbReference>
<evidence type="ECO:0000313" key="6">
    <source>
        <dbReference type="Proteomes" id="UP000598271"/>
    </source>
</evidence>
<dbReference type="GO" id="GO:0003677">
    <property type="term" value="F:DNA binding"/>
    <property type="evidence" value="ECO:0007669"/>
    <property type="project" value="InterPro"/>
</dbReference>
<dbReference type="Gene3D" id="3.90.580.10">
    <property type="entry name" value="Zinc finger, CHC2-type domain"/>
    <property type="match status" value="1"/>
</dbReference>
<dbReference type="Gene3D" id="3.40.1360.10">
    <property type="match status" value="1"/>
</dbReference>
<dbReference type="RefSeq" id="WP_189563291.1">
    <property type="nucleotide sequence ID" value="NZ_BMXF01000001.1"/>
</dbReference>
<dbReference type="SUPFAM" id="SSF57783">
    <property type="entry name" value="Zinc beta-ribbon"/>
    <property type="match status" value="1"/>
</dbReference>
<dbReference type="GO" id="GO:0003899">
    <property type="term" value="F:DNA-directed RNA polymerase activity"/>
    <property type="evidence" value="ECO:0007669"/>
    <property type="project" value="InterPro"/>
</dbReference>
<dbReference type="PANTHER" id="PTHR30313:SF2">
    <property type="entry name" value="DNA PRIMASE"/>
    <property type="match status" value="1"/>
</dbReference>
<protein>
    <recommendedName>
        <fullName evidence="4">Zinc finger CHC2-type domain-containing protein</fullName>
    </recommendedName>
</protein>
<dbReference type="InterPro" id="IPR036977">
    <property type="entry name" value="DNA_primase_Znf_CHC2"/>
</dbReference>
<dbReference type="GO" id="GO:0006269">
    <property type="term" value="P:DNA replication, synthesis of primer"/>
    <property type="evidence" value="ECO:0007669"/>
    <property type="project" value="TreeGrafter"/>
</dbReference>